<evidence type="ECO:0000256" key="6">
    <source>
        <dbReference type="ARBA" id="ARBA00023125"/>
    </source>
</evidence>
<evidence type="ECO:0000313" key="11">
    <source>
        <dbReference type="EMBL" id="MDJ1185011.1"/>
    </source>
</evidence>
<evidence type="ECO:0000256" key="2">
    <source>
        <dbReference type="ARBA" id="ARBA00011044"/>
    </source>
</evidence>
<dbReference type="InterPro" id="IPR010095">
    <property type="entry name" value="Cas12f1-like_TNB"/>
</dbReference>
<name>A0ABT7C0Q5_9CYAN</name>
<keyword evidence="11" id="KW-0255">Endonuclease</keyword>
<feature type="domain" description="Probable transposase IS891/IS1136/IS1341" evidence="8">
    <location>
        <begin position="172"/>
        <end position="279"/>
    </location>
</feature>
<protein>
    <submittedName>
        <fullName evidence="11">RNA-guided endonuclease TnpB family protein</fullName>
    </submittedName>
</protein>
<keyword evidence="12" id="KW-1185">Reference proteome</keyword>
<dbReference type="PANTHER" id="PTHR30405">
    <property type="entry name" value="TRANSPOSASE"/>
    <property type="match status" value="1"/>
</dbReference>
<evidence type="ECO:0000256" key="3">
    <source>
        <dbReference type="ARBA" id="ARBA00022578"/>
    </source>
</evidence>
<comment type="similarity">
    <text evidence="1">In the C-terminal section; belongs to the transposase 35 family.</text>
</comment>
<keyword evidence="11" id="KW-0378">Hydrolase</keyword>
<dbReference type="InterPro" id="IPR021027">
    <property type="entry name" value="Transposase_put_HTH"/>
</dbReference>
<evidence type="ECO:0000313" key="12">
    <source>
        <dbReference type="Proteomes" id="UP001232992"/>
    </source>
</evidence>
<dbReference type="EMBL" id="JAQOSQ010000024">
    <property type="protein sequence ID" value="MDJ1185011.1"/>
    <property type="molecule type" value="Genomic_DNA"/>
</dbReference>
<keyword evidence="3" id="KW-0815">Transposition</keyword>
<evidence type="ECO:0000256" key="7">
    <source>
        <dbReference type="ARBA" id="ARBA00023172"/>
    </source>
</evidence>
<dbReference type="Pfam" id="PF07282">
    <property type="entry name" value="Cas12f1-like_TNB"/>
    <property type="match status" value="1"/>
</dbReference>
<keyword evidence="11" id="KW-0540">Nuclease</keyword>
<gene>
    <name evidence="11" type="ORF">PMH09_17635</name>
</gene>
<comment type="caution">
    <text evidence="11">The sequence shown here is derived from an EMBL/GenBank/DDBJ whole genome shotgun (WGS) entry which is preliminary data.</text>
</comment>
<accession>A0ABT7C0Q5</accession>
<keyword evidence="5" id="KW-0862">Zinc</keyword>
<feature type="domain" description="Cas12f1-like TNB" evidence="9">
    <location>
        <begin position="290"/>
        <end position="357"/>
    </location>
</feature>
<keyword evidence="4" id="KW-0479">Metal-binding</keyword>
<dbReference type="GO" id="GO:0004519">
    <property type="term" value="F:endonuclease activity"/>
    <property type="evidence" value="ECO:0007669"/>
    <property type="project" value="UniProtKB-KW"/>
</dbReference>
<reference evidence="11 12" key="1">
    <citation type="submission" date="2023-01" db="EMBL/GenBank/DDBJ databases">
        <title>Novel diversity within Roseofilum (Cyanobacteria; Desertifilaceae) from marine benthic mats with descriptions of four novel species.</title>
        <authorList>
            <person name="Wang Y."/>
            <person name="Berthold D.E."/>
            <person name="Hu J."/>
            <person name="Lefler F.W."/>
            <person name="Laughinghouse H.D. IV."/>
        </authorList>
    </citation>
    <scope>NUCLEOTIDE SEQUENCE [LARGE SCALE GENOMIC DNA]</scope>
    <source>
        <strain evidence="11 12">BLCC-M143</strain>
    </source>
</reference>
<dbReference type="NCBIfam" id="TIGR01766">
    <property type="entry name" value="IS200/IS605 family accessory protein TnpB-like domain"/>
    <property type="match status" value="1"/>
</dbReference>
<dbReference type="Pfam" id="PF01385">
    <property type="entry name" value="OrfB_IS605"/>
    <property type="match status" value="1"/>
</dbReference>
<evidence type="ECO:0000256" key="1">
    <source>
        <dbReference type="ARBA" id="ARBA00008761"/>
    </source>
</evidence>
<evidence type="ECO:0000256" key="5">
    <source>
        <dbReference type="ARBA" id="ARBA00022833"/>
    </source>
</evidence>
<dbReference type="Pfam" id="PF12323">
    <property type="entry name" value="HTH_OrfB_IS605"/>
    <property type="match status" value="1"/>
</dbReference>
<dbReference type="InterPro" id="IPR051399">
    <property type="entry name" value="RNA-guided_DNA_endo/Transpos"/>
</dbReference>
<keyword evidence="6" id="KW-0238">DNA-binding</keyword>
<dbReference type="PANTHER" id="PTHR30405:SF25">
    <property type="entry name" value="RNA-GUIDED DNA ENDONUCLEASE INSQ-RELATED"/>
    <property type="match status" value="1"/>
</dbReference>
<feature type="domain" description="Transposase putative helix-turn-helix" evidence="10">
    <location>
        <begin position="1"/>
        <end position="45"/>
    </location>
</feature>
<organism evidence="11 12">
    <name type="scientific">Roseofilum casamattae BLCC-M143</name>
    <dbReference type="NCBI Taxonomy" id="3022442"/>
    <lineage>
        <taxon>Bacteria</taxon>
        <taxon>Bacillati</taxon>
        <taxon>Cyanobacteriota</taxon>
        <taxon>Cyanophyceae</taxon>
        <taxon>Desertifilales</taxon>
        <taxon>Desertifilaceae</taxon>
        <taxon>Roseofilum</taxon>
        <taxon>Roseofilum casamattae</taxon>
    </lineage>
</organism>
<evidence type="ECO:0000256" key="4">
    <source>
        <dbReference type="ARBA" id="ARBA00022723"/>
    </source>
</evidence>
<evidence type="ECO:0000259" key="9">
    <source>
        <dbReference type="Pfam" id="PF07282"/>
    </source>
</evidence>
<comment type="similarity">
    <text evidence="2">In the N-terminal section; belongs to the transposase 2 family.</text>
</comment>
<dbReference type="RefSeq" id="WP_347179102.1">
    <property type="nucleotide sequence ID" value="NZ_JAQOSQ010000024.1"/>
</dbReference>
<keyword evidence="7" id="KW-0233">DNA recombination</keyword>
<dbReference type="InterPro" id="IPR001959">
    <property type="entry name" value="Transposase"/>
</dbReference>
<proteinExistence type="inferred from homology"/>
<dbReference type="Proteomes" id="UP001232992">
    <property type="component" value="Unassembled WGS sequence"/>
</dbReference>
<evidence type="ECO:0000259" key="8">
    <source>
        <dbReference type="Pfam" id="PF01385"/>
    </source>
</evidence>
<sequence length="390" mass="44991">MERAFNYRFYPTSGQESLLRRTLGCVRLVYNKALHERTQAWYERQERVTYPQTSSMLTAWKKREELDFLNEVSCVPLQQGLRHLQTAFTNFFAGRTKYPNFKKKNQGGSAEFTKSAFRFKDGKIYLAKCKDPLAIRWSRQIPQGCRPSSVTVKLHRSGRWHISIRFDDLTIKPLPVIEKAVGIDLGISSLLITSDGEKVANPKLLEKHYPKLRRLQKNLSRKKKGSNNRYRARIKLARVHQKITETRGDYLHKLTTQLVRENQTIVVEDLGVKNMVKNRKLARAISDASWGELTRQLEYKCQWYGRNYIKIDRWFPSSKRCSNCGHVVEKMPLNIREWNCPTCGSHHNRDINASKNILAAGLAVSVCGASVRPEPSKSVKATAKKQKPKS</sequence>
<dbReference type="NCBIfam" id="NF040570">
    <property type="entry name" value="guided_TnpB"/>
    <property type="match status" value="1"/>
</dbReference>
<evidence type="ECO:0000259" key="10">
    <source>
        <dbReference type="Pfam" id="PF12323"/>
    </source>
</evidence>